<keyword evidence="2" id="KW-0186">Copper</keyword>
<feature type="binding site" evidence="2">
    <location>
        <position position="72"/>
    </location>
    <ligand>
        <name>Cu cation</name>
        <dbReference type="ChEBI" id="CHEBI:23378"/>
    </ligand>
</feature>
<dbReference type="STRING" id="856736.SAMN04488058_11198"/>
<reference evidence="6" key="1">
    <citation type="submission" date="2016-10" db="EMBL/GenBank/DDBJ databases">
        <authorList>
            <person name="Varghese N."/>
            <person name="Submissions S."/>
        </authorList>
    </citation>
    <scope>NUCLEOTIDE SEQUENCE [LARGE SCALE GENOMIC DNA]</scope>
    <source>
        <strain evidence="6">CGMCC 1.10218</strain>
    </source>
</reference>
<keyword evidence="6" id="KW-1185">Reference proteome</keyword>
<dbReference type="Pfam" id="PF02630">
    <property type="entry name" value="SCO1-SenC"/>
    <property type="match status" value="1"/>
</dbReference>
<dbReference type="GO" id="GO:0046872">
    <property type="term" value="F:metal ion binding"/>
    <property type="evidence" value="ECO:0007669"/>
    <property type="project" value="UniProtKB-KW"/>
</dbReference>
<keyword evidence="2" id="KW-0479">Metal-binding</keyword>
<evidence type="ECO:0000256" key="4">
    <source>
        <dbReference type="SAM" id="MobiDB-lite"/>
    </source>
</evidence>
<dbReference type="SUPFAM" id="SSF52833">
    <property type="entry name" value="Thioredoxin-like"/>
    <property type="match status" value="1"/>
</dbReference>
<keyword evidence="3" id="KW-1015">Disulfide bond</keyword>
<evidence type="ECO:0000313" key="5">
    <source>
        <dbReference type="EMBL" id="SEJ59758.1"/>
    </source>
</evidence>
<gene>
    <name evidence="5" type="ORF">SAMN04488058_11198</name>
</gene>
<proteinExistence type="inferred from homology"/>
<feature type="disulfide bond" description="Redox-active" evidence="3">
    <location>
        <begin position="72"/>
        <end position="76"/>
    </location>
</feature>
<evidence type="ECO:0000256" key="1">
    <source>
        <dbReference type="ARBA" id="ARBA00010996"/>
    </source>
</evidence>
<dbReference type="EMBL" id="FNZA01000011">
    <property type="protein sequence ID" value="SEJ59758.1"/>
    <property type="molecule type" value="Genomic_DNA"/>
</dbReference>
<evidence type="ECO:0000256" key="3">
    <source>
        <dbReference type="PIRSR" id="PIRSR603782-2"/>
    </source>
</evidence>
<dbReference type="InterPro" id="IPR036249">
    <property type="entry name" value="Thioredoxin-like_sf"/>
</dbReference>
<dbReference type="OrthoDB" id="9811998at2"/>
<dbReference type="Proteomes" id="UP000199223">
    <property type="component" value="Unassembled WGS sequence"/>
</dbReference>
<evidence type="ECO:0000313" key="6">
    <source>
        <dbReference type="Proteomes" id="UP000199223"/>
    </source>
</evidence>
<organism evidence="5 6">
    <name type="scientific">Deinococcus reticulitermitis</name>
    <dbReference type="NCBI Taxonomy" id="856736"/>
    <lineage>
        <taxon>Bacteria</taxon>
        <taxon>Thermotogati</taxon>
        <taxon>Deinococcota</taxon>
        <taxon>Deinococci</taxon>
        <taxon>Deinococcales</taxon>
        <taxon>Deinococcaceae</taxon>
        <taxon>Deinococcus</taxon>
    </lineage>
</organism>
<dbReference type="InterPro" id="IPR003782">
    <property type="entry name" value="SCO1/SenC"/>
</dbReference>
<dbReference type="RefSeq" id="WP_092264894.1">
    <property type="nucleotide sequence ID" value="NZ_FNZA01000011.1"/>
</dbReference>
<evidence type="ECO:0000256" key="2">
    <source>
        <dbReference type="PIRSR" id="PIRSR603782-1"/>
    </source>
</evidence>
<dbReference type="CDD" id="cd02968">
    <property type="entry name" value="SCO"/>
    <property type="match status" value="1"/>
</dbReference>
<dbReference type="Gene3D" id="3.40.30.10">
    <property type="entry name" value="Glutaredoxin"/>
    <property type="match status" value="1"/>
</dbReference>
<dbReference type="AlphaFoldDB" id="A0A1H7A2Q9"/>
<feature type="binding site" evidence="2">
    <location>
        <position position="76"/>
    </location>
    <ligand>
        <name>Cu cation</name>
        <dbReference type="ChEBI" id="CHEBI:23378"/>
    </ligand>
</feature>
<name>A0A1H7A2Q9_9DEIO</name>
<protein>
    <submittedName>
        <fullName evidence="5">Protein SCO1/2</fullName>
    </submittedName>
</protein>
<dbReference type="PANTHER" id="PTHR12151">
    <property type="entry name" value="ELECTRON TRANSPORT PROTIN SCO1/SENC FAMILY MEMBER"/>
    <property type="match status" value="1"/>
</dbReference>
<comment type="similarity">
    <text evidence="1">Belongs to the SCO1/2 family.</text>
</comment>
<feature type="compositionally biased region" description="Low complexity" evidence="4">
    <location>
        <begin position="160"/>
        <end position="173"/>
    </location>
</feature>
<accession>A0A1H7A2Q9</accession>
<feature type="region of interest" description="Disordered" evidence="4">
    <location>
        <begin position="154"/>
        <end position="173"/>
    </location>
</feature>
<sequence>MKWLTAALLLIAAVLAALLFQRSAGAVSLGGTALDTPVKLPTTPLLSDRARPTTLAASDGRMRLVFFGFVHCPDVCPATLASLKNTYVKLSDEDKRRLQVQFVTVDPDTDTPQLVRAYLDKFDPAFTGLTGSSENIDAAAKAMFVGVIKPPPAAEDHSAHAAGTQAAQATPQTSGVSATQAAVVHGDQVSVINPAGEFVRVYNNQEVIEGTLERDLPQLLRDYSPS</sequence>
<dbReference type="PANTHER" id="PTHR12151:SF25">
    <property type="entry name" value="LINALOOL DEHYDRATASE_ISOMERASE DOMAIN-CONTAINING PROTEIN"/>
    <property type="match status" value="1"/>
</dbReference>